<evidence type="ECO:0000259" key="7">
    <source>
        <dbReference type="Pfam" id="PF21981"/>
    </source>
</evidence>
<evidence type="ECO:0000259" key="8">
    <source>
        <dbReference type="Pfam" id="PF21982"/>
    </source>
</evidence>
<dbReference type="InterPro" id="IPR053924">
    <property type="entry name" value="RecX_HTH_2nd"/>
</dbReference>
<comment type="function">
    <text evidence="5">Modulates RecA activity.</text>
</comment>
<dbReference type="InterPro" id="IPR003783">
    <property type="entry name" value="Regulatory_RecX"/>
</dbReference>
<comment type="similarity">
    <text evidence="2 5">Belongs to the RecX family.</text>
</comment>
<feature type="domain" description="RecX first three-helical" evidence="8">
    <location>
        <begin position="64"/>
        <end position="101"/>
    </location>
</feature>
<dbReference type="InterPro" id="IPR053925">
    <property type="entry name" value="RecX_HTH_3rd"/>
</dbReference>
<dbReference type="Proteomes" id="UP000031563">
    <property type="component" value="Unassembled WGS sequence"/>
</dbReference>
<dbReference type="NCBIfam" id="NF010733">
    <property type="entry name" value="PRK14135.1"/>
    <property type="match status" value="1"/>
</dbReference>
<dbReference type="STRING" id="1221996.QY95_01714"/>
<accession>A0A0F5HKE4</accession>
<comment type="subcellular location">
    <subcellularLocation>
        <location evidence="1 5">Cytoplasm</location>
    </subcellularLocation>
</comment>
<dbReference type="GO" id="GO:0006282">
    <property type="term" value="P:regulation of DNA repair"/>
    <property type="evidence" value="ECO:0007669"/>
    <property type="project" value="UniProtKB-UniRule"/>
</dbReference>
<evidence type="ECO:0000256" key="2">
    <source>
        <dbReference type="ARBA" id="ARBA00009695"/>
    </source>
</evidence>
<sequence>MGVITKISVQQKRTDRYNIFLDEQYAFSVDEAVLIQFNLKKGMEITDQLKAEIAARDDIHKGINTAIHFLSIRMRSEKEVRDHLTKKEIDEAAVDEVIQSLYQMSYLNDREFAKAYVNTQINTTDKGPSVVERELKERGIKGSIIQEVMAKFDHGIQLEKVLSLAEKYKRKYSKDSARMQKQKTEQALMRKGYGWEVIQEAITESVSEEGEQDEALMYQAEKAHRRYSKLPSGEYDYKMKQALYRKGFMIHDIERVISQLKGESSSFDNDF</sequence>
<feature type="domain" description="RecX second three-helical" evidence="6">
    <location>
        <begin position="108"/>
        <end position="149"/>
    </location>
</feature>
<evidence type="ECO:0000313" key="9">
    <source>
        <dbReference type="EMBL" id="KKB40331.1"/>
    </source>
</evidence>
<gene>
    <name evidence="5" type="primary">recX</name>
    <name evidence="9" type="ORF">QY95_01714</name>
</gene>
<dbReference type="Pfam" id="PF21982">
    <property type="entry name" value="RecX_HTH1"/>
    <property type="match status" value="1"/>
</dbReference>
<dbReference type="EMBL" id="JWIR02000030">
    <property type="protein sequence ID" value="KKB40331.1"/>
    <property type="molecule type" value="Genomic_DNA"/>
</dbReference>
<dbReference type="RefSeq" id="WP_039238738.1">
    <property type="nucleotide sequence ID" value="NZ_JWIR02000030.1"/>
</dbReference>
<dbReference type="Pfam" id="PF02631">
    <property type="entry name" value="RecX_HTH2"/>
    <property type="match status" value="1"/>
</dbReference>
<evidence type="ECO:0000256" key="1">
    <source>
        <dbReference type="ARBA" id="ARBA00004496"/>
    </source>
</evidence>
<protein>
    <recommendedName>
        <fullName evidence="3 5">Regulatory protein RecX</fullName>
    </recommendedName>
</protein>
<dbReference type="Pfam" id="PF21981">
    <property type="entry name" value="RecX_HTH3"/>
    <property type="match status" value="2"/>
</dbReference>
<evidence type="ECO:0000256" key="3">
    <source>
        <dbReference type="ARBA" id="ARBA00018111"/>
    </source>
</evidence>
<proteinExistence type="inferred from homology"/>
<dbReference type="Gene3D" id="1.10.10.10">
    <property type="entry name" value="Winged helix-like DNA-binding domain superfamily/Winged helix DNA-binding domain"/>
    <property type="match status" value="4"/>
</dbReference>
<reference evidence="9" key="1">
    <citation type="submission" date="2015-02" db="EMBL/GenBank/DDBJ databases">
        <title>Genome Assembly of Bacillaceae bacterium MTCC 8252.</title>
        <authorList>
            <person name="Verma A."/>
            <person name="Khatri I."/>
            <person name="Mual P."/>
            <person name="Subramanian S."/>
            <person name="Krishnamurthi S."/>
        </authorList>
    </citation>
    <scope>NUCLEOTIDE SEQUENCE [LARGE SCALE GENOMIC DNA]</scope>
    <source>
        <strain evidence="9">MTCC 8252</strain>
    </source>
</reference>
<dbReference type="PANTHER" id="PTHR33602">
    <property type="entry name" value="REGULATORY PROTEIN RECX FAMILY PROTEIN"/>
    <property type="match status" value="1"/>
</dbReference>
<dbReference type="AlphaFoldDB" id="A0A0F5I482"/>
<comment type="caution">
    <text evidence="9">The sequence shown here is derived from an EMBL/GenBank/DDBJ whole genome shotgun (WGS) entry which is preliminary data.</text>
</comment>
<keyword evidence="4 5" id="KW-0963">Cytoplasm</keyword>
<dbReference type="PANTHER" id="PTHR33602:SF1">
    <property type="entry name" value="REGULATORY PROTEIN RECX FAMILY PROTEIN"/>
    <property type="match status" value="1"/>
</dbReference>
<name>A0A0F5I482_BACTR</name>
<dbReference type="InterPro" id="IPR036388">
    <property type="entry name" value="WH-like_DNA-bd_sf"/>
</dbReference>
<evidence type="ECO:0000256" key="4">
    <source>
        <dbReference type="ARBA" id="ARBA00022490"/>
    </source>
</evidence>
<accession>A0A0F5I482</accession>
<dbReference type="OrthoDB" id="5421057at2"/>
<feature type="domain" description="RecX third three-helical" evidence="7">
    <location>
        <begin position="211"/>
        <end position="257"/>
    </location>
</feature>
<evidence type="ECO:0000313" key="10">
    <source>
        <dbReference type="Proteomes" id="UP000031563"/>
    </source>
</evidence>
<evidence type="ECO:0000259" key="6">
    <source>
        <dbReference type="Pfam" id="PF02631"/>
    </source>
</evidence>
<dbReference type="GO" id="GO:0005737">
    <property type="term" value="C:cytoplasm"/>
    <property type="evidence" value="ECO:0007669"/>
    <property type="project" value="UniProtKB-SubCell"/>
</dbReference>
<organism evidence="9 10">
    <name type="scientific">Bacillus thermotolerans</name>
    <name type="common">Quasibacillus thermotolerans</name>
    <dbReference type="NCBI Taxonomy" id="1221996"/>
    <lineage>
        <taxon>Bacteria</taxon>
        <taxon>Bacillati</taxon>
        <taxon>Bacillota</taxon>
        <taxon>Bacilli</taxon>
        <taxon>Bacillales</taxon>
        <taxon>Bacillaceae</taxon>
        <taxon>Bacillus</taxon>
    </lineage>
</organism>
<evidence type="ECO:0000256" key="5">
    <source>
        <dbReference type="HAMAP-Rule" id="MF_01114"/>
    </source>
</evidence>
<keyword evidence="10" id="KW-1185">Reference proteome</keyword>
<dbReference type="InterPro" id="IPR053926">
    <property type="entry name" value="RecX_HTH_1st"/>
</dbReference>
<dbReference type="HAMAP" id="MF_01114">
    <property type="entry name" value="RecX"/>
    <property type="match status" value="1"/>
</dbReference>
<feature type="domain" description="RecX third three-helical" evidence="7">
    <location>
        <begin position="157"/>
        <end position="202"/>
    </location>
</feature>